<name>G5IGZ0_9FIRM</name>
<evidence type="ECO:0000313" key="2">
    <source>
        <dbReference type="EMBL" id="EHI59246.1"/>
    </source>
</evidence>
<keyword evidence="3" id="KW-1185">Reference proteome</keyword>
<dbReference type="RefSeq" id="WP_006780747.1">
    <property type="nucleotide sequence ID" value="NZ_CP040506.1"/>
</dbReference>
<feature type="signal peptide" evidence="1">
    <location>
        <begin position="1"/>
        <end position="24"/>
    </location>
</feature>
<gene>
    <name evidence="2" type="ORF">HMPREF9473_02768</name>
</gene>
<dbReference type="HOGENOM" id="CLU_1616778_0_0_9"/>
<evidence type="ECO:0000313" key="3">
    <source>
        <dbReference type="Proteomes" id="UP000005384"/>
    </source>
</evidence>
<keyword evidence="1" id="KW-0732">Signal</keyword>
<feature type="chain" id="PRO_5003478661" evidence="1">
    <location>
        <begin position="25"/>
        <end position="164"/>
    </location>
</feature>
<sequence length="164" mass="18206">MKKCRRVLCLATIFSLIMSVNAFAHVEKPESAIVGPKKQTISVYETGEAIPTNLSSRLVPLSFGWSLKVEPGWVQGVDTTADSNSFVTGNPDESYPIDYMYIKTVINRKSGSSYDDISDTNTSFLSLYLNDGSYASEFTTAKSTHIFKNEGYNDTVKYITKNIN</sequence>
<dbReference type="AlphaFoldDB" id="G5IGZ0"/>
<reference evidence="2 3" key="1">
    <citation type="submission" date="2011-08" db="EMBL/GenBank/DDBJ databases">
        <title>The Genome Sequence of Clostridium hathewayi WAL-18680.</title>
        <authorList>
            <consortium name="The Broad Institute Genome Sequencing Platform"/>
            <person name="Earl A."/>
            <person name="Ward D."/>
            <person name="Feldgarden M."/>
            <person name="Gevers D."/>
            <person name="Finegold S.M."/>
            <person name="Summanen P.H."/>
            <person name="Molitoris D.R."/>
            <person name="Song M."/>
            <person name="Daigneault M."/>
            <person name="Allen-Vercoe E."/>
            <person name="Young S.K."/>
            <person name="Zeng Q."/>
            <person name="Gargeya S."/>
            <person name="Fitzgerald M."/>
            <person name="Haas B."/>
            <person name="Abouelleil A."/>
            <person name="Alvarado L."/>
            <person name="Arachchi H.M."/>
            <person name="Berlin A."/>
            <person name="Brown A."/>
            <person name="Chapman S.B."/>
            <person name="Chen Z."/>
            <person name="Dunbar C."/>
            <person name="Freedman E."/>
            <person name="Gearin G."/>
            <person name="Gellesch M."/>
            <person name="Goldberg J."/>
            <person name="Griggs A."/>
            <person name="Gujja S."/>
            <person name="Heiman D."/>
            <person name="Howarth C."/>
            <person name="Larson L."/>
            <person name="Lui A."/>
            <person name="MacDonald P.J.P."/>
            <person name="Montmayeur A."/>
            <person name="Murphy C."/>
            <person name="Neiman D."/>
            <person name="Pearson M."/>
            <person name="Priest M."/>
            <person name="Roberts A."/>
            <person name="Saif S."/>
            <person name="Shea T."/>
            <person name="Shenoy N."/>
            <person name="Sisk P."/>
            <person name="Stolte C."/>
            <person name="Sykes S."/>
            <person name="Wortman J."/>
            <person name="Nusbaum C."/>
            <person name="Birren B."/>
        </authorList>
    </citation>
    <scope>NUCLEOTIDE SEQUENCE [LARGE SCALE GENOMIC DNA]</scope>
    <source>
        <strain evidence="2 3">WAL-18680</strain>
    </source>
</reference>
<proteinExistence type="predicted"/>
<organism evidence="2 3">
    <name type="scientific">Hungatella hathewayi WAL-18680</name>
    <dbReference type="NCBI Taxonomy" id="742737"/>
    <lineage>
        <taxon>Bacteria</taxon>
        <taxon>Bacillati</taxon>
        <taxon>Bacillota</taxon>
        <taxon>Clostridia</taxon>
        <taxon>Lachnospirales</taxon>
        <taxon>Lachnospiraceae</taxon>
        <taxon>Hungatella</taxon>
    </lineage>
</organism>
<accession>G5IGZ0</accession>
<protein>
    <submittedName>
        <fullName evidence="2">Uncharacterized protein</fullName>
    </submittedName>
</protein>
<comment type="caution">
    <text evidence="2">The sequence shown here is derived from an EMBL/GenBank/DDBJ whole genome shotgun (WGS) entry which is preliminary data.</text>
</comment>
<evidence type="ECO:0000256" key="1">
    <source>
        <dbReference type="SAM" id="SignalP"/>
    </source>
</evidence>
<dbReference type="EMBL" id="ADLN01000069">
    <property type="protein sequence ID" value="EHI59246.1"/>
    <property type="molecule type" value="Genomic_DNA"/>
</dbReference>
<dbReference type="Proteomes" id="UP000005384">
    <property type="component" value="Unassembled WGS sequence"/>
</dbReference>